<gene>
    <name evidence="1" type="ORF">MVEN_00235000</name>
</gene>
<dbReference type="Gene3D" id="3.80.10.10">
    <property type="entry name" value="Ribonuclease Inhibitor"/>
    <property type="match status" value="1"/>
</dbReference>
<reference evidence="1" key="1">
    <citation type="submission" date="2020-05" db="EMBL/GenBank/DDBJ databases">
        <title>Mycena genomes resolve the evolution of fungal bioluminescence.</title>
        <authorList>
            <person name="Tsai I.J."/>
        </authorList>
    </citation>
    <scope>NUCLEOTIDE SEQUENCE</scope>
    <source>
        <strain evidence="1">CCC161011</strain>
    </source>
</reference>
<dbReference type="AlphaFoldDB" id="A0A8H6Z4D2"/>
<dbReference type="InterPro" id="IPR032675">
    <property type="entry name" value="LRR_dom_sf"/>
</dbReference>
<proteinExistence type="predicted"/>
<accession>A0A8H6Z4D2</accession>
<comment type="caution">
    <text evidence="1">The sequence shown here is derived from an EMBL/GenBank/DDBJ whole genome shotgun (WGS) entry which is preliminary data.</text>
</comment>
<protein>
    <submittedName>
        <fullName evidence="1">Uncharacterized protein</fullName>
    </submittedName>
</protein>
<dbReference type="EMBL" id="JACAZI010000002">
    <property type="protein sequence ID" value="KAF7369080.1"/>
    <property type="molecule type" value="Genomic_DNA"/>
</dbReference>
<sequence>MTIQLAQELVDAIVDYLKADYGSLRAGSLVARAWVPRCRFHLFKTCLLNSTNIPVFCELLRSPNCTFLQHVCSVDAARTDSHQNSLYFDEIAPDLRHLAHVRTLTYHMVVRRPENADDFFRRGFVAAFPHITHLDLICECPSWPAPLIEMVCLFPALQILRITSISSALADPPASASPPRGLKSLRLSRGALGPIFTWLQAFDHSVDSLVLPLPRPSDAPVVRAVLQRLGDGLHHLSMVLNWSRPRSEVEPSAVFDFALHPNLGTLAIHDVSWAQSPEHFDPNRMVHFLMRLAAPTLESLSLNIPLYLYRNLDWAPLDAFLSSARFPRLRQVTFSMSCDRDDIKFLREAMPTLQTLGVLAMKS</sequence>
<evidence type="ECO:0000313" key="1">
    <source>
        <dbReference type="EMBL" id="KAF7369080.1"/>
    </source>
</evidence>
<organism evidence="1 2">
    <name type="scientific">Mycena venus</name>
    <dbReference type="NCBI Taxonomy" id="2733690"/>
    <lineage>
        <taxon>Eukaryota</taxon>
        <taxon>Fungi</taxon>
        <taxon>Dikarya</taxon>
        <taxon>Basidiomycota</taxon>
        <taxon>Agaricomycotina</taxon>
        <taxon>Agaricomycetes</taxon>
        <taxon>Agaricomycetidae</taxon>
        <taxon>Agaricales</taxon>
        <taxon>Marasmiineae</taxon>
        <taxon>Mycenaceae</taxon>
        <taxon>Mycena</taxon>
    </lineage>
</organism>
<name>A0A8H6Z4D2_9AGAR</name>
<dbReference type="Proteomes" id="UP000620124">
    <property type="component" value="Unassembled WGS sequence"/>
</dbReference>
<dbReference type="OrthoDB" id="2788229at2759"/>
<evidence type="ECO:0000313" key="2">
    <source>
        <dbReference type="Proteomes" id="UP000620124"/>
    </source>
</evidence>
<keyword evidence="2" id="KW-1185">Reference proteome</keyword>